<feature type="domain" description="Response regulatory" evidence="8">
    <location>
        <begin position="2"/>
        <end position="114"/>
    </location>
</feature>
<evidence type="ECO:0000256" key="1">
    <source>
        <dbReference type="ARBA" id="ARBA00022553"/>
    </source>
</evidence>
<dbReference type="InterPro" id="IPR036388">
    <property type="entry name" value="WH-like_DNA-bd_sf"/>
</dbReference>
<dbReference type="AlphaFoldDB" id="A0A7W8D250"/>
<dbReference type="SUPFAM" id="SSF46894">
    <property type="entry name" value="C-terminal effector domain of the bipartite response regulators"/>
    <property type="match status" value="1"/>
</dbReference>
<evidence type="ECO:0000259" key="8">
    <source>
        <dbReference type="PROSITE" id="PS50110"/>
    </source>
</evidence>
<evidence type="ECO:0000259" key="9">
    <source>
        <dbReference type="PROSITE" id="PS51755"/>
    </source>
</evidence>
<evidence type="ECO:0000256" key="7">
    <source>
        <dbReference type="PROSITE-ProRule" id="PRU01091"/>
    </source>
</evidence>
<dbReference type="InterPro" id="IPR039420">
    <property type="entry name" value="WalR-like"/>
</dbReference>
<keyword evidence="5" id="KW-0804">Transcription</keyword>
<keyword evidence="3" id="KW-0805">Transcription regulation</keyword>
<dbReference type="InterPro" id="IPR011006">
    <property type="entry name" value="CheY-like_superfamily"/>
</dbReference>
<evidence type="ECO:0000256" key="2">
    <source>
        <dbReference type="ARBA" id="ARBA00023012"/>
    </source>
</evidence>
<dbReference type="SUPFAM" id="SSF52172">
    <property type="entry name" value="CheY-like"/>
    <property type="match status" value="1"/>
</dbReference>
<evidence type="ECO:0000256" key="6">
    <source>
        <dbReference type="PROSITE-ProRule" id="PRU00169"/>
    </source>
</evidence>
<evidence type="ECO:0000313" key="11">
    <source>
        <dbReference type="Proteomes" id="UP000521313"/>
    </source>
</evidence>
<dbReference type="InterPro" id="IPR001867">
    <property type="entry name" value="OmpR/PhoB-type_DNA-bd"/>
</dbReference>
<dbReference type="EMBL" id="JACHHD010000014">
    <property type="protein sequence ID" value="MBB5185369.1"/>
    <property type="molecule type" value="Genomic_DNA"/>
</dbReference>
<organism evidence="10 11">
    <name type="scientific">Faecalicoccus acidiformans</name>
    <dbReference type="NCBI Taxonomy" id="915173"/>
    <lineage>
        <taxon>Bacteria</taxon>
        <taxon>Bacillati</taxon>
        <taxon>Bacillota</taxon>
        <taxon>Erysipelotrichia</taxon>
        <taxon>Erysipelotrichales</taxon>
        <taxon>Erysipelotrichaceae</taxon>
        <taxon>Faecalicoccus</taxon>
    </lineage>
</organism>
<reference evidence="10 11" key="1">
    <citation type="submission" date="2020-08" db="EMBL/GenBank/DDBJ databases">
        <title>Genomic Encyclopedia of Type Strains, Phase IV (KMG-IV): sequencing the most valuable type-strain genomes for metagenomic binning, comparative biology and taxonomic classification.</title>
        <authorList>
            <person name="Goeker M."/>
        </authorList>
    </citation>
    <scope>NUCLEOTIDE SEQUENCE [LARGE SCALE GENOMIC DNA]</scope>
    <source>
        <strain evidence="10 11">DSM 26963</strain>
    </source>
</reference>
<dbReference type="InterPro" id="IPR016032">
    <property type="entry name" value="Sig_transdc_resp-reg_C-effctor"/>
</dbReference>
<dbReference type="PANTHER" id="PTHR48111:SF1">
    <property type="entry name" value="TWO-COMPONENT RESPONSE REGULATOR ORR33"/>
    <property type="match status" value="1"/>
</dbReference>
<dbReference type="GO" id="GO:0006355">
    <property type="term" value="P:regulation of DNA-templated transcription"/>
    <property type="evidence" value="ECO:0007669"/>
    <property type="project" value="InterPro"/>
</dbReference>
<feature type="domain" description="OmpR/PhoB-type" evidence="9">
    <location>
        <begin position="121"/>
        <end position="218"/>
    </location>
</feature>
<gene>
    <name evidence="10" type="ORF">HNQ43_001423</name>
</gene>
<evidence type="ECO:0000313" key="10">
    <source>
        <dbReference type="EMBL" id="MBB5185369.1"/>
    </source>
</evidence>
<dbReference type="GO" id="GO:0005829">
    <property type="term" value="C:cytosol"/>
    <property type="evidence" value="ECO:0007669"/>
    <property type="project" value="TreeGrafter"/>
</dbReference>
<dbReference type="Pfam" id="PF00072">
    <property type="entry name" value="Response_reg"/>
    <property type="match status" value="1"/>
</dbReference>
<dbReference type="SMART" id="SM00448">
    <property type="entry name" value="REC"/>
    <property type="match status" value="1"/>
</dbReference>
<sequence length="218" mass="25310">MRILIVEDDKNLALTLKEVVEPKGFETTVCFNFRQALNEIEKAFDLYLLDVRLPDGNGLDLCERIRETSENPILFISSDTSETSILKSYSLQADDYIEKPVRLNILLAKIESILHRSGKYKEIYQIGSATLNLKEHLLTIQQNIYELSTVELSILEGMFKVYPDFITRENCCRLIFSHTSHYPSLSTLSVRISELKKKLDHDAYHIESFRTLGFRWKQ</sequence>
<proteinExistence type="predicted"/>
<dbReference type="GO" id="GO:0032993">
    <property type="term" value="C:protein-DNA complex"/>
    <property type="evidence" value="ECO:0007669"/>
    <property type="project" value="TreeGrafter"/>
</dbReference>
<name>A0A7W8D250_9FIRM</name>
<dbReference type="CDD" id="cd17574">
    <property type="entry name" value="REC_OmpR"/>
    <property type="match status" value="1"/>
</dbReference>
<dbReference type="GO" id="GO:0000156">
    <property type="term" value="F:phosphorelay response regulator activity"/>
    <property type="evidence" value="ECO:0007669"/>
    <property type="project" value="TreeGrafter"/>
</dbReference>
<dbReference type="Proteomes" id="UP000521313">
    <property type="component" value="Unassembled WGS sequence"/>
</dbReference>
<dbReference type="PROSITE" id="PS51755">
    <property type="entry name" value="OMPR_PHOB"/>
    <property type="match status" value="1"/>
</dbReference>
<dbReference type="Gene3D" id="3.40.50.2300">
    <property type="match status" value="1"/>
</dbReference>
<dbReference type="InterPro" id="IPR001789">
    <property type="entry name" value="Sig_transdc_resp-reg_receiver"/>
</dbReference>
<keyword evidence="2" id="KW-0902">Two-component regulatory system</keyword>
<dbReference type="Gene3D" id="1.10.10.10">
    <property type="entry name" value="Winged helix-like DNA-binding domain superfamily/Winged helix DNA-binding domain"/>
    <property type="match status" value="1"/>
</dbReference>
<comment type="caution">
    <text evidence="10">The sequence shown here is derived from an EMBL/GenBank/DDBJ whole genome shotgun (WGS) entry which is preliminary data.</text>
</comment>
<dbReference type="PANTHER" id="PTHR48111">
    <property type="entry name" value="REGULATOR OF RPOS"/>
    <property type="match status" value="1"/>
</dbReference>
<accession>A0A7W8D250</accession>
<evidence type="ECO:0000256" key="4">
    <source>
        <dbReference type="ARBA" id="ARBA00023125"/>
    </source>
</evidence>
<dbReference type="PROSITE" id="PS50110">
    <property type="entry name" value="RESPONSE_REGULATORY"/>
    <property type="match status" value="1"/>
</dbReference>
<evidence type="ECO:0000256" key="5">
    <source>
        <dbReference type="ARBA" id="ARBA00023163"/>
    </source>
</evidence>
<protein>
    <submittedName>
        <fullName evidence="10">Two-component system phosphate regulon response regulator PhoB</fullName>
    </submittedName>
</protein>
<dbReference type="RefSeq" id="WP_183376264.1">
    <property type="nucleotide sequence ID" value="NZ_JACHHD010000014.1"/>
</dbReference>
<keyword evidence="1 6" id="KW-0597">Phosphoprotein</keyword>
<keyword evidence="4 7" id="KW-0238">DNA-binding</keyword>
<dbReference type="GO" id="GO:0000976">
    <property type="term" value="F:transcription cis-regulatory region binding"/>
    <property type="evidence" value="ECO:0007669"/>
    <property type="project" value="TreeGrafter"/>
</dbReference>
<feature type="modified residue" description="4-aspartylphosphate" evidence="6">
    <location>
        <position position="50"/>
    </location>
</feature>
<feature type="DNA-binding region" description="OmpR/PhoB-type" evidence="7">
    <location>
        <begin position="121"/>
        <end position="218"/>
    </location>
</feature>
<evidence type="ECO:0000256" key="3">
    <source>
        <dbReference type="ARBA" id="ARBA00023015"/>
    </source>
</evidence>